<dbReference type="RefSeq" id="WP_076543973.1">
    <property type="nucleotide sequence ID" value="NZ_FTNC01000003.1"/>
</dbReference>
<dbReference type="OrthoDB" id="488144at2"/>
<dbReference type="EMBL" id="FTNC01000003">
    <property type="protein sequence ID" value="SIQ33356.1"/>
    <property type="molecule type" value="Genomic_DNA"/>
</dbReference>
<evidence type="ECO:0000313" key="2">
    <source>
        <dbReference type="Proteomes" id="UP000185669"/>
    </source>
</evidence>
<accession>A0A1N6RXD0</accession>
<dbReference type="AlphaFoldDB" id="A0A1N6RXD0"/>
<protein>
    <recommendedName>
        <fullName evidence="3">Ribbon-helix-helix protein, copG family</fullName>
    </recommendedName>
</protein>
<evidence type="ECO:0000313" key="1">
    <source>
        <dbReference type="EMBL" id="SIQ33356.1"/>
    </source>
</evidence>
<evidence type="ECO:0008006" key="3">
    <source>
        <dbReference type="Google" id="ProtNLM"/>
    </source>
</evidence>
<proteinExistence type="predicted"/>
<organism evidence="1 2">
    <name type="scientific">Halanaerobium kushneri</name>
    <dbReference type="NCBI Taxonomy" id="56779"/>
    <lineage>
        <taxon>Bacteria</taxon>
        <taxon>Bacillati</taxon>
        <taxon>Bacillota</taxon>
        <taxon>Clostridia</taxon>
        <taxon>Halanaerobiales</taxon>
        <taxon>Halanaerobiaceae</taxon>
        <taxon>Halanaerobium</taxon>
    </lineage>
</organism>
<dbReference type="Proteomes" id="UP000185669">
    <property type="component" value="Unassembled WGS sequence"/>
</dbReference>
<reference evidence="2" key="1">
    <citation type="submission" date="2017-01" db="EMBL/GenBank/DDBJ databases">
        <authorList>
            <person name="Varghese N."/>
            <person name="Submissions S."/>
        </authorList>
    </citation>
    <scope>NUCLEOTIDE SEQUENCE [LARGE SCALE GENOMIC DNA]</scope>
    <source>
        <strain evidence="2">ATCC 700103</strain>
    </source>
</reference>
<name>A0A1N6RXD0_9FIRM</name>
<gene>
    <name evidence="1" type="ORF">SAMN05421834_103121</name>
</gene>
<sequence>MKIKQFRIDEEEWKKFKKITHDSGSNASVEIRRFIKEYNKKNSQEEIFNEIYENHKEVLDALAK</sequence>
<keyword evidence="2" id="KW-1185">Reference proteome</keyword>
<dbReference type="STRING" id="56779.SAMN05421834_103121"/>